<name>A0AAU9ITR5_9CILI</name>
<keyword evidence="2" id="KW-1185">Reference proteome</keyword>
<reference evidence="1" key="1">
    <citation type="submission" date="2021-09" db="EMBL/GenBank/DDBJ databases">
        <authorList>
            <consortium name="AG Swart"/>
            <person name="Singh M."/>
            <person name="Singh A."/>
            <person name="Seah K."/>
            <person name="Emmerich C."/>
        </authorList>
    </citation>
    <scope>NUCLEOTIDE SEQUENCE</scope>
    <source>
        <strain evidence="1">ATCC30299</strain>
    </source>
</reference>
<evidence type="ECO:0000313" key="1">
    <source>
        <dbReference type="EMBL" id="CAG9316597.1"/>
    </source>
</evidence>
<dbReference type="EMBL" id="CAJZBQ010000016">
    <property type="protein sequence ID" value="CAG9316597.1"/>
    <property type="molecule type" value="Genomic_DNA"/>
</dbReference>
<evidence type="ECO:0000313" key="2">
    <source>
        <dbReference type="Proteomes" id="UP001162131"/>
    </source>
</evidence>
<protein>
    <submittedName>
        <fullName evidence="1">Uncharacterized protein</fullName>
    </submittedName>
</protein>
<organism evidence="1 2">
    <name type="scientific">Blepharisma stoltei</name>
    <dbReference type="NCBI Taxonomy" id="1481888"/>
    <lineage>
        <taxon>Eukaryota</taxon>
        <taxon>Sar</taxon>
        <taxon>Alveolata</taxon>
        <taxon>Ciliophora</taxon>
        <taxon>Postciliodesmatophora</taxon>
        <taxon>Heterotrichea</taxon>
        <taxon>Heterotrichida</taxon>
        <taxon>Blepharismidae</taxon>
        <taxon>Blepharisma</taxon>
    </lineage>
</organism>
<comment type="caution">
    <text evidence="1">The sequence shown here is derived from an EMBL/GenBank/DDBJ whole genome shotgun (WGS) entry which is preliminary data.</text>
</comment>
<dbReference type="AlphaFoldDB" id="A0AAU9ITR5"/>
<accession>A0AAU9ITR5</accession>
<gene>
    <name evidence="1" type="ORF">BSTOLATCC_MIC16705</name>
</gene>
<proteinExistence type="predicted"/>
<dbReference type="Proteomes" id="UP001162131">
    <property type="component" value="Unassembled WGS sequence"/>
</dbReference>
<sequence length="138" mass="16009">MEDYVVFMLRYGGRILDDIKDQFDNNKENLVFFDKNGKKSVRIQKDSESIEICEDGDIRIKTGIKASPLWKDVIAEERTEKKNNVRRTHNKAYDNAFHHKPNFSADIGVSKSLANSPVSHSLQKDIKPKRVRFDIQDL</sequence>